<dbReference type="CDD" id="cd11537">
    <property type="entry name" value="NTP-PPase_RS21-C6_like"/>
    <property type="match status" value="1"/>
</dbReference>
<dbReference type="GO" id="GO:0042262">
    <property type="term" value="P:DNA protection"/>
    <property type="evidence" value="ECO:0007669"/>
    <property type="project" value="TreeGrafter"/>
</dbReference>
<organism evidence="1 2">
    <name type="scientific">Undibacterium pigrum</name>
    <dbReference type="NCBI Taxonomy" id="401470"/>
    <lineage>
        <taxon>Bacteria</taxon>
        <taxon>Pseudomonadati</taxon>
        <taxon>Pseudomonadota</taxon>
        <taxon>Betaproteobacteria</taxon>
        <taxon>Burkholderiales</taxon>
        <taxon>Oxalobacteraceae</taxon>
        <taxon>Undibacterium</taxon>
    </lineage>
</organism>
<accession>A0A318IXM3</accession>
<dbReference type="RefSeq" id="WP_110257197.1">
    <property type="nucleotide sequence ID" value="NZ_QJKB01000009.1"/>
</dbReference>
<keyword evidence="1" id="KW-0378">Hydrolase</keyword>
<dbReference type="PANTHER" id="PTHR46523">
    <property type="entry name" value="DCTP PYROPHOSPHATASE 1"/>
    <property type="match status" value="1"/>
</dbReference>
<keyword evidence="2" id="KW-1185">Reference proteome</keyword>
<dbReference type="OrthoDB" id="9791898at2"/>
<reference evidence="1 2" key="1">
    <citation type="submission" date="2018-05" db="EMBL/GenBank/DDBJ databases">
        <title>Genomic Encyclopedia of Type Strains, Phase IV (KMG-IV): sequencing the most valuable type-strain genomes for metagenomic binning, comparative biology and taxonomic classification.</title>
        <authorList>
            <person name="Goeker M."/>
        </authorList>
    </citation>
    <scope>NUCLEOTIDE SEQUENCE [LARGE SCALE GENOMIC DNA]</scope>
    <source>
        <strain evidence="1 2">DSM 19792</strain>
    </source>
</reference>
<dbReference type="Gene3D" id="1.10.287.1080">
    <property type="entry name" value="MazG-like"/>
    <property type="match status" value="1"/>
</dbReference>
<dbReference type="Pfam" id="PF12643">
    <property type="entry name" value="MazG-like"/>
    <property type="match status" value="1"/>
</dbReference>
<proteinExistence type="predicted"/>
<dbReference type="Proteomes" id="UP000247792">
    <property type="component" value="Unassembled WGS sequence"/>
</dbReference>
<name>A0A318IXM3_9BURK</name>
<dbReference type="InterPro" id="IPR052555">
    <property type="entry name" value="dCTP_Pyrophosphatase"/>
</dbReference>
<gene>
    <name evidence="1" type="ORF">DFR42_10965</name>
</gene>
<protein>
    <submittedName>
        <fullName evidence="1">NTP pyrophosphatase (Non-canonical NTP hydrolase)</fullName>
    </submittedName>
</protein>
<dbReference type="EMBL" id="QJKB01000009">
    <property type="protein sequence ID" value="PXX39954.1"/>
    <property type="molecule type" value="Genomic_DNA"/>
</dbReference>
<dbReference type="GO" id="GO:0006253">
    <property type="term" value="P:dCTP catabolic process"/>
    <property type="evidence" value="ECO:0007669"/>
    <property type="project" value="TreeGrafter"/>
</dbReference>
<dbReference type="PANTHER" id="PTHR46523:SF1">
    <property type="entry name" value="DCTP PYROPHOSPHATASE 1"/>
    <property type="match status" value="1"/>
</dbReference>
<dbReference type="AlphaFoldDB" id="A0A318IXM3"/>
<dbReference type="GO" id="GO:0047840">
    <property type="term" value="F:dCTP diphosphatase activity"/>
    <property type="evidence" value="ECO:0007669"/>
    <property type="project" value="TreeGrafter"/>
</dbReference>
<comment type="caution">
    <text evidence="1">The sequence shown here is derived from an EMBL/GenBank/DDBJ whole genome shotgun (WGS) entry which is preliminary data.</text>
</comment>
<dbReference type="GO" id="GO:0005829">
    <property type="term" value="C:cytosol"/>
    <property type="evidence" value="ECO:0007669"/>
    <property type="project" value="TreeGrafter"/>
</dbReference>
<evidence type="ECO:0000313" key="1">
    <source>
        <dbReference type="EMBL" id="PXX39954.1"/>
    </source>
</evidence>
<dbReference type="PIRSF" id="PIRSF029826">
    <property type="entry name" value="UCP029826_pph"/>
    <property type="match status" value="1"/>
</dbReference>
<sequence>MQQQTASAVDQYAEIRQRLREFVAERDWAQFHTPKNLASALTVEAAELLEIFQWLPTGKADELNEDARVAIRHEMADVLNYLVMLADALDVDLFAASMEKIVLNGLKYPALQVKGDARKYTEYGTASKTDKP</sequence>
<dbReference type="InterPro" id="IPR025984">
    <property type="entry name" value="DCTPP"/>
</dbReference>
<dbReference type="SUPFAM" id="SSF101386">
    <property type="entry name" value="all-alpha NTP pyrophosphatases"/>
    <property type="match status" value="1"/>
</dbReference>
<evidence type="ECO:0000313" key="2">
    <source>
        <dbReference type="Proteomes" id="UP000247792"/>
    </source>
</evidence>